<evidence type="ECO:0000256" key="4">
    <source>
        <dbReference type="ARBA" id="ARBA00023212"/>
    </source>
</evidence>
<feature type="compositionally biased region" description="Low complexity" evidence="5">
    <location>
        <begin position="447"/>
        <end position="470"/>
    </location>
</feature>
<dbReference type="AlphaFoldDB" id="A0AAV1I859"/>
<sequence length="950" mass="100201">METCTDSDQAGNQLHGASPYVDSDYEFNAPRFYDFQRLKDHLGSPASEGDTYFDTSKVKELRTPVRSSGDEENEDTAQLLKDIQKVREDLAQSEGEATSQRHSVSGLAGSASPLPGHLGKAKQAASAAVAAERAPLQPVTETNEEAAAAAGASKSLAAVDLDTAQPASEPDATAPRGAFLEHAAIAAGPPAAATAAAPAQKPADMRQPALRVQASASNAGPRQDQAAGSAKASVETACAQCSGAGAQELASIPSTACQTGQGGPAPAAAQAPSDAMTRREEERAASTPPPVPKRAAPANLVTSWAQNASAASGLLTSNTTSLVHSAGISHRTAEPTEVCRDDARKAENTAVAAGRRLEPAGRAGGVGDRTTHDKASVSDGCSKASKRSAALAQPAGALDAGPKQPTKRARGATATSAAAKPDGRKAELPAARQSKAIAAQHAEPRTAAAKQGAQPAAQKRPAAKPRAAQKSLTVPRSPALGRARKQQEKQPPGPAQPDGKMGSAPSRKRALTGTKTPELATAQRRRMASNADVSTAPDQEEWKPLALMVAEFEASTPARFNHGPRAVQYVPPAQPDSNARAGAPDFAMDGRLRPSRFKPKEEQELEDMRSRPAFHALPLNQAVMSSQGHLGVRPVPARPVTRSQTPKLATKTRAAAHPAPAQGPVPAPKLRAPFHPGKLTVPQSPAFATRSRLRAQGLVPTEAAEKAFAFTAQPAPDLGASHLAARPQKRRRRQSSFPAQPFQLSTEARGRAKRSAGPGGAPDKAPAFHAAPVPKTLYQPSKLPLIPEARPTQQEAFQLQSEARHQQAVAELEARQAAERQRARRRSQFRAAPPPRFPQPPAPTRSERPATRAVTPRLAVKTRSAARAAFDAAAAENRRMEEEKKAREAAERAEQEAQELKEYRSQLTFKARPMPEHFGGVHRLPAMPEPRMTLALSPQLQTRSRARLPH</sequence>
<feature type="region of interest" description="Disordered" evidence="5">
    <location>
        <begin position="323"/>
        <end position="540"/>
    </location>
</feature>
<dbReference type="PANTHER" id="PTHR14326:SF44">
    <property type="entry name" value="TARGETING PROTEIN FOR XKLP2"/>
    <property type="match status" value="1"/>
</dbReference>
<feature type="compositionally biased region" description="Polar residues" evidence="5">
    <location>
        <begin position="1"/>
        <end position="12"/>
    </location>
</feature>
<feature type="compositionally biased region" description="Basic and acidic residues" evidence="5">
    <location>
        <begin position="588"/>
        <end position="608"/>
    </location>
</feature>
<feature type="compositionally biased region" description="Low complexity" evidence="5">
    <location>
        <begin position="121"/>
        <end position="134"/>
    </location>
</feature>
<dbReference type="EMBL" id="CAUYUE010000008">
    <property type="protein sequence ID" value="CAK0783543.1"/>
    <property type="molecule type" value="Genomic_DNA"/>
</dbReference>
<comment type="subcellular location">
    <subcellularLocation>
        <location evidence="1">Cytoplasm</location>
        <location evidence="1">Cytoskeleton</location>
    </subcellularLocation>
</comment>
<feature type="compositionally biased region" description="Low complexity" evidence="5">
    <location>
        <begin position="183"/>
        <end position="202"/>
    </location>
</feature>
<evidence type="ECO:0000256" key="2">
    <source>
        <dbReference type="ARBA" id="ARBA00005885"/>
    </source>
</evidence>
<feature type="region of interest" description="Disordered" evidence="5">
    <location>
        <begin position="563"/>
        <end position="608"/>
    </location>
</feature>
<feature type="region of interest" description="Disordered" evidence="5">
    <location>
        <begin position="255"/>
        <end position="300"/>
    </location>
</feature>
<dbReference type="InterPro" id="IPR009675">
    <property type="entry name" value="TPX2_fam"/>
</dbReference>
<feature type="compositionally biased region" description="Low complexity" evidence="5">
    <location>
        <begin position="389"/>
        <end position="402"/>
    </location>
</feature>
<dbReference type="PANTHER" id="PTHR14326">
    <property type="entry name" value="TARGETING PROTEIN FOR XKLP2"/>
    <property type="match status" value="1"/>
</dbReference>
<protein>
    <recommendedName>
        <fullName evidence="6">TPX2 C-terminal domain-containing protein</fullName>
    </recommendedName>
</protein>
<dbReference type="Proteomes" id="UP001314263">
    <property type="component" value="Unassembled WGS sequence"/>
</dbReference>
<feature type="compositionally biased region" description="Low complexity" evidence="5">
    <location>
        <begin position="146"/>
        <end position="158"/>
    </location>
</feature>
<feature type="compositionally biased region" description="Polar residues" evidence="5">
    <location>
        <begin position="735"/>
        <end position="746"/>
    </location>
</feature>
<feature type="compositionally biased region" description="Basic and acidic residues" evidence="5">
    <location>
        <begin position="331"/>
        <end position="347"/>
    </location>
</feature>
<dbReference type="GO" id="GO:0005874">
    <property type="term" value="C:microtubule"/>
    <property type="evidence" value="ECO:0007669"/>
    <property type="project" value="InterPro"/>
</dbReference>
<feature type="compositionally biased region" description="Low complexity" evidence="5">
    <location>
        <begin position="256"/>
        <end position="272"/>
    </location>
</feature>
<feature type="domain" description="TPX2 C-terminal" evidence="6">
    <location>
        <begin position="857"/>
        <end position="916"/>
    </location>
</feature>
<dbReference type="InterPro" id="IPR027329">
    <property type="entry name" value="TPX2_C"/>
</dbReference>
<evidence type="ECO:0000313" key="8">
    <source>
        <dbReference type="Proteomes" id="UP001314263"/>
    </source>
</evidence>
<feature type="compositionally biased region" description="Pro residues" evidence="5">
    <location>
        <begin position="832"/>
        <end position="843"/>
    </location>
</feature>
<evidence type="ECO:0000256" key="5">
    <source>
        <dbReference type="SAM" id="MobiDB-lite"/>
    </source>
</evidence>
<dbReference type="GO" id="GO:0005819">
    <property type="term" value="C:spindle"/>
    <property type="evidence" value="ECO:0007669"/>
    <property type="project" value="InterPro"/>
</dbReference>
<comment type="caution">
    <text evidence="7">The sequence shown here is derived from an EMBL/GenBank/DDBJ whole genome shotgun (WGS) entry which is preliminary data.</text>
</comment>
<evidence type="ECO:0000259" key="6">
    <source>
        <dbReference type="Pfam" id="PF06886"/>
    </source>
</evidence>
<feature type="compositionally biased region" description="Polar residues" evidence="5">
    <location>
        <begin position="791"/>
        <end position="801"/>
    </location>
</feature>
<name>A0AAV1I859_9CHLO</name>
<feature type="region of interest" description="Disordered" evidence="5">
    <location>
        <begin position="627"/>
        <end position="688"/>
    </location>
</feature>
<feature type="compositionally biased region" description="Low complexity" evidence="5">
    <location>
        <begin position="863"/>
        <end position="875"/>
    </location>
</feature>
<feature type="compositionally biased region" description="Basic and acidic residues" evidence="5">
    <location>
        <begin position="876"/>
        <end position="898"/>
    </location>
</feature>
<reference evidence="7 8" key="1">
    <citation type="submission" date="2023-10" db="EMBL/GenBank/DDBJ databases">
        <authorList>
            <person name="Maclean D."/>
            <person name="Macfadyen A."/>
        </authorList>
    </citation>
    <scope>NUCLEOTIDE SEQUENCE [LARGE SCALE GENOMIC DNA]</scope>
</reference>
<feature type="region of interest" description="Disordered" evidence="5">
    <location>
        <begin position="1"/>
        <end position="21"/>
    </location>
</feature>
<comment type="similarity">
    <text evidence="2">Belongs to the TPX2 family.</text>
</comment>
<organism evidence="7 8">
    <name type="scientific">Coccomyxa viridis</name>
    <dbReference type="NCBI Taxonomy" id="1274662"/>
    <lineage>
        <taxon>Eukaryota</taxon>
        <taxon>Viridiplantae</taxon>
        <taxon>Chlorophyta</taxon>
        <taxon>core chlorophytes</taxon>
        <taxon>Trebouxiophyceae</taxon>
        <taxon>Trebouxiophyceae incertae sedis</taxon>
        <taxon>Coccomyxaceae</taxon>
        <taxon>Coccomyxa</taxon>
    </lineage>
</organism>
<proteinExistence type="inferred from homology"/>
<keyword evidence="4" id="KW-0206">Cytoskeleton</keyword>
<gene>
    <name evidence="7" type="ORF">CVIRNUC_006742</name>
</gene>
<feature type="compositionally biased region" description="Low complexity" evidence="5">
    <location>
        <begin position="411"/>
        <end position="420"/>
    </location>
</feature>
<keyword evidence="3" id="KW-0963">Cytoplasm</keyword>
<accession>A0AAV1I859</accession>
<evidence type="ECO:0000313" key="7">
    <source>
        <dbReference type="EMBL" id="CAK0783543.1"/>
    </source>
</evidence>
<evidence type="ECO:0000256" key="3">
    <source>
        <dbReference type="ARBA" id="ARBA00022490"/>
    </source>
</evidence>
<evidence type="ECO:0000256" key="1">
    <source>
        <dbReference type="ARBA" id="ARBA00004245"/>
    </source>
</evidence>
<feature type="compositionally biased region" description="Basic and acidic residues" evidence="5">
    <location>
        <begin position="812"/>
        <end position="821"/>
    </location>
</feature>
<dbReference type="GO" id="GO:0060236">
    <property type="term" value="P:regulation of mitotic spindle organization"/>
    <property type="evidence" value="ECO:0007669"/>
    <property type="project" value="InterPro"/>
</dbReference>
<keyword evidence="8" id="KW-1185">Reference proteome</keyword>
<feature type="region of interest" description="Disordered" evidence="5">
    <location>
        <begin position="713"/>
        <end position="898"/>
    </location>
</feature>
<feature type="region of interest" description="Disordered" evidence="5">
    <location>
        <begin position="41"/>
        <end position="234"/>
    </location>
</feature>
<dbReference type="Pfam" id="PF06886">
    <property type="entry name" value="TPX2"/>
    <property type="match status" value="1"/>
</dbReference>